<dbReference type="SUPFAM" id="SSF51445">
    <property type="entry name" value="(Trans)glycosidases"/>
    <property type="match status" value="1"/>
</dbReference>
<dbReference type="InterPro" id="IPR017853">
    <property type="entry name" value="GH"/>
</dbReference>
<proteinExistence type="inferred from homology"/>
<protein>
    <recommendedName>
        <fullName evidence="2">chitinase</fullName>
        <ecNumber evidence="2">3.2.1.14</ecNumber>
    </recommendedName>
</protein>
<dbReference type="RefSeq" id="WP_103915663.1">
    <property type="nucleotide sequence ID" value="NZ_FNUV01000004.1"/>
</dbReference>
<sequence length="369" mass="41961">MKKYLSIIMISALCLGCSYDKDELTDRVSEDSSEIISTRGESKTPIIEYFWRKENVMPDFDYMTHVIVSKAVFETPYDGTLKLKSGALKMAQLMDLKKKNNSDVKVILMVGGWGVDGFSQIAKDNNKVKKFISNCSRLIDSLHLDGIDIDWEYPGNATSQKIGYSSNDKENLTKMMKTIRETFDKYYKSHPKILSIDVSANHPDYYDMKNLIKYVNYVNVMTYDMGEPPYHNSPLHSSPMTKSSCNTSILSYISAGVPESQLVMGIPFYGHANGENSELKEDISYSAVKELIKKDDKYTQMWDDDACVPYLVWKGHSTNICSFENASSIADKCKYIKKKGLAGAMVWSYDHDDNEGTLRQALRKGLWNY</sequence>
<evidence type="ECO:0000313" key="8">
    <source>
        <dbReference type="EMBL" id="SEF81122.1"/>
    </source>
</evidence>
<keyword evidence="4 5" id="KW-0326">Glycosidase</keyword>
<name>A0A1H5V117_XYLRU</name>
<organism evidence="8 9">
    <name type="scientific">Xylanibacter ruminicola</name>
    <name type="common">Prevotella ruminicola</name>
    <dbReference type="NCBI Taxonomy" id="839"/>
    <lineage>
        <taxon>Bacteria</taxon>
        <taxon>Pseudomonadati</taxon>
        <taxon>Bacteroidota</taxon>
        <taxon>Bacteroidia</taxon>
        <taxon>Bacteroidales</taxon>
        <taxon>Prevotellaceae</taxon>
        <taxon>Xylanibacter</taxon>
    </lineage>
</organism>
<dbReference type="EC" id="3.2.1.14" evidence="2"/>
<dbReference type="Pfam" id="PF00704">
    <property type="entry name" value="Glyco_hydro_18"/>
    <property type="match status" value="1"/>
</dbReference>
<dbReference type="InterPro" id="IPR011583">
    <property type="entry name" value="Chitinase_II/V-like_cat"/>
</dbReference>
<dbReference type="PROSITE" id="PS51910">
    <property type="entry name" value="GH18_2"/>
    <property type="match status" value="1"/>
</dbReference>
<dbReference type="GO" id="GO:0008061">
    <property type="term" value="F:chitin binding"/>
    <property type="evidence" value="ECO:0007669"/>
    <property type="project" value="InterPro"/>
</dbReference>
<evidence type="ECO:0000313" key="9">
    <source>
        <dbReference type="Proteomes" id="UP000236735"/>
    </source>
</evidence>
<evidence type="ECO:0000256" key="5">
    <source>
        <dbReference type="RuleBase" id="RU000489"/>
    </source>
</evidence>
<dbReference type="InterPro" id="IPR001579">
    <property type="entry name" value="Glyco_hydro_18_chit_AS"/>
</dbReference>
<evidence type="ECO:0000256" key="4">
    <source>
        <dbReference type="ARBA" id="ARBA00023295"/>
    </source>
</evidence>
<evidence type="ECO:0000256" key="6">
    <source>
        <dbReference type="RuleBase" id="RU004453"/>
    </source>
</evidence>
<accession>A0A1H5V117</accession>
<dbReference type="InterPro" id="IPR001223">
    <property type="entry name" value="Glyco_hydro18_cat"/>
</dbReference>
<dbReference type="InterPro" id="IPR050314">
    <property type="entry name" value="Glycosyl_Hydrlase_18"/>
</dbReference>
<dbReference type="GO" id="GO:0008843">
    <property type="term" value="F:endochitinase activity"/>
    <property type="evidence" value="ECO:0007669"/>
    <property type="project" value="UniProtKB-EC"/>
</dbReference>
<dbReference type="Proteomes" id="UP000236735">
    <property type="component" value="Unassembled WGS sequence"/>
</dbReference>
<dbReference type="PROSITE" id="PS01095">
    <property type="entry name" value="GH18_1"/>
    <property type="match status" value="1"/>
</dbReference>
<dbReference type="AlphaFoldDB" id="A0A1H5V117"/>
<dbReference type="Gene3D" id="3.20.20.80">
    <property type="entry name" value="Glycosidases"/>
    <property type="match status" value="1"/>
</dbReference>
<keyword evidence="3 5" id="KW-0378">Hydrolase</keyword>
<dbReference type="PANTHER" id="PTHR11177:SF317">
    <property type="entry name" value="CHITINASE 12-RELATED"/>
    <property type="match status" value="1"/>
</dbReference>
<evidence type="ECO:0000259" key="7">
    <source>
        <dbReference type="PROSITE" id="PS51910"/>
    </source>
</evidence>
<evidence type="ECO:0000256" key="1">
    <source>
        <dbReference type="ARBA" id="ARBA00000822"/>
    </source>
</evidence>
<gene>
    <name evidence="8" type="ORF">SAMN05216354_1684</name>
</gene>
<dbReference type="SMART" id="SM00636">
    <property type="entry name" value="Glyco_18"/>
    <property type="match status" value="1"/>
</dbReference>
<dbReference type="GO" id="GO:0005975">
    <property type="term" value="P:carbohydrate metabolic process"/>
    <property type="evidence" value="ECO:0007669"/>
    <property type="project" value="InterPro"/>
</dbReference>
<comment type="similarity">
    <text evidence="6">Belongs to the glycosyl hydrolase 18 family.</text>
</comment>
<evidence type="ECO:0000256" key="2">
    <source>
        <dbReference type="ARBA" id="ARBA00012729"/>
    </source>
</evidence>
<dbReference type="EMBL" id="FNUV01000004">
    <property type="protein sequence ID" value="SEF81122.1"/>
    <property type="molecule type" value="Genomic_DNA"/>
</dbReference>
<feature type="domain" description="GH18" evidence="7">
    <location>
        <begin position="33"/>
        <end position="369"/>
    </location>
</feature>
<evidence type="ECO:0000256" key="3">
    <source>
        <dbReference type="ARBA" id="ARBA00022801"/>
    </source>
</evidence>
<comment type="catalytic activity">
    <reaction evidence="1">
        <text>Random endo-hydrolysis of N-acetyl-beta-D-glucosaminide (1-&gt;4)-beta-linkages in chitin and chitodextrins.</text>
        <dbReference type="EC" id="3.2.1.14"/>
    </reaction>
</comment>
<dbReference type="PANTHER" id="PTHR11177">
    <property type="entry name" value="CHITINASE"/>
    <property type="match status" value="1"/>
</dbReference>
<reference evidence="8 9" key="1">
    <citation type="submission" date="2016-10" db="EMBL/GenBank/DDBJ databases">
        <authorList>
            <person name="de Groot N.N."/>
        </authorList>
    </citation>
    <scope>NUCLEOTIDE SEQUENCE [LARGE SCALE GENOMIC DNA]</scope>
    <source>
        <strain evidence="8 9">AR32</strain>
    </source>
</reference>